<comment type="caution">
    <text evidence="1">The sequence shown here is derived from an EMBL/GenBank/DDBJ whole genome shotgun (WGS) entry which is preliminary data.</text>
</comment>
<dbReference type="AlphaFoldDB" id="A0A0L0VB66"/>
<proteinExistence type="predicted"/>
<dbReference type="EMBL" id="AJIL01000080">
    <property type="protein sequence ID" value="KNE96542.1"/>
    <property type="molecule type" value="Genomic_DNA"/>
</dbReference>
<name>A0A0L0VB66_9BASI</name>
<protein>
    <recommendedName>
        <fullName evidence="3">DUF4218 domain-containing protein</fullName>
    </recommendedName>
</protein>
<reference evidence="2" key="1">
    <citation type="submission" date="2014-03" db="EMBL/GenBank/DDBJ databases">
        <title>The Genome Sequence of Puccinia striiformis f. sp. tritici PST-78.</title>
        <authorList>
            <consortium name="The Broad Institute Genome Sequencing Platform"/>
            <person name="Cuomo C."/>
            <person name="Hulbert S."/>
            <person name="Chen X."/>
            <person name="Walker B."/>
            <person name="Young S.K."/>
            <person name="Zeng Q."/>
            <person name="Gargeya S."/>
            <person name="Fitzgerald M."/>
            <person name="Haas B."/>
            <person name="Abouelleil A."/>
            <person name="Alvarado L."/>
            <person name="Arachchi H.M."/>
            <person name="Berlin A.M."/>
            <person name="Chapman S.B."/>
            <person name="Goldberg J."/>
            <person name="Griggs A."/>
            <person name="Gujja S."/>
            <person name="Hansen M."/>
            <person name="Howarth C."/>
            <person name="Imamovic A."/>
            <person name="Larimer J."/>
            <person name="McCowan C."/>
            <person name="Montmayeur A."/>
            <person name="Murphy C."/>
            <person name="Neiman D."/>
            <person name="Pearson M."/>
            <person name="Priest M."/>
            <person name="Roberts A."/>
            <person name="Saif S."/>
            <person name="Shea T."/>
            <person name="Sisk P."/>
            <person name="Sykes S."/>
            <person name="Wortman J."/>
            <person name="Nusbaum C."/>
            <person name="Birren B."/>
        </authorList>
    </citation>
    <scope>NUCLEOTIDE SEQUENCE [LARGE SCALE GENOMIC DNA]</scope>
    <source>
        <strain evidence="2">race PST-78</strain>
    </source>
</reference>
<sequence>MAKLIYNPASTYPSAVLAWPDAQNLSLVHNFAQLVSLVKLGLMREMDSVTISQYCHHLLLYLESSVKMFGPLIAPNHHMAIHLAECLKRFGPVRSWWTFPLERLMGQVLEATSNNHLGGALLASDCLPAKLEPFTSQLRPSSKSAKVSSQATNPCSRAQILPPELFSQLVKKINTTPLGNNCMYIEADKWRPKNKEQRIAPVNSCVENLSSFCLQDDLTYSTYTTSPKNSIIEFFVTPGTTAYARIDQIFKHRRVTHDKKACFDTWFVIHSLPELPPKSPNPFAKLKKYPLKLAFCSFTSQHPQLIHTSHVISHCAWICYTTGKISSPLQQDTIALVSLSR</sequence>
<keyword evidence="2" id="KW-1185">Reference proteome</keyword>
<evidence type="ECO:0000313" key="2">
    <source>
        <dbReference type="Proteomes" id="UP000054564"/>
    </source>
</evidence>
<dbReference type="STRING" id="1165861.A0A0L0VB66"/>
<gene>
    <name evidence="1" type="ORF">PSTG_10101</name>
</gene>
<organism evidence="1 2">
    <name type="scientific">Puccinia striiformis f. sp. tritici PST-78</name>
    <dbReference type="NCBI Taxonomy" id="1165861"/>
    <lineage>
        <taxon>Eukaryota</taxon>
        <taxon>Fungi</taxon>
        <taxon>Dikarya</taxon>
        <taxon>Basidiomycota</taxon>
        <taxon>Pucciniomycotina</taxon>
        <taxon>Pucciniomycetes</taxon>
        <taxon>Pucciniales</taxon>
        <taxon>Pucciniaceae</taxon>
        <taxon>Puccinia</taxon>
    </lineage>
</organism>
<evidence type="ECO:0000313" key="1">
    <source>
        <dbReference type="EMBL" id="KNE96542.1"/>
    </source>
</evidence>
<accession>A0A0L0VB66</accession>
<dbReference type="Proteomes" id="UP000054564">
    <property type="component" value="Unassembled WGS sequence"/>
</dbReference>
<evidence type="ECO:0008006" key="3">
    <source>
        <dbReference type="Google" id="ProtNLM"/>
    </source>
</evidence>